<dbReference type="AlphaFoldDB" id="A0A0F9TF63"/>
<sequence>MTKSEIEELLAWQIKITGLPEPKREFRFHDTRKWRFDFSYLELKIAIEVHGGIWMKKSRHTSGVGFAKDCEKYSEAAILGWRIIHITTDMVKDGRGIALVKRALEASE</sequence>
<reference evidence="1" key="1">
    <citation type="journal article" date="2015" name="Nature">
        <title>Complex archaea that bridge the gap between prokaryotes and eukaryotes.</title>
        <authorList>
            <person name="Spang A."/>
            <person name="Saw J.H."/>
            <person name="Jorgensen S.L."/>
            <person name="Zaremba-Niedzwiedzka K."/>
            <person name="Martijn J."/>
            <person name="Lind A.E."/>
            <person name="van Eijk R."/>
            <person name="Schleper C."/>
            <person name="Guy L."/>
            <person name="Ettema T.J."/>
        </authorList>
    </citation>
    <scope>NUCLEOTIDE SEQUENCE</scope>
</reference>
<organism evidence="1">
    <name type="scientific">marine sediment metagenome</name>
    <dbReference type="NCBI Taxonomy" id="412755"/>
    <lineage>
        <taxon>unclassified sequences</taxon>
        <taxon>metagenomes</taxon>
        <taxon>ecological metagenomes</taxon>
    </lineage>
</organism>
<name>A0A0F9TF63_9ZZZZ</name>
<evidence type="ECO:0008006" key="2">
    <source>
        <dbReference type="Google" id="ProtNLM"/>
    </source>
</evidence>
<dbReference type="Gene3D" id="3.40.960.10">
    <property type="entry name" value="VSR Endonuclease"/>
    <property type="match status" value="1"/>
</dbReference>
<evidence type="ECO:0000313" key="1">
    <source>
        <dbReference type="EMBL" id="KKN47701.1"/>
    </source>
</evidence>
<dbReference type="EMBL" id="LAZR01001261">
    <property type="protein sequence ID" value="KKN47701.1"/>
    <property type="molecule type" value="Genomic_DNA"/>
</dbReference>
<dbReference type="SUPFAM" id="SSF52980">
    <property type="entry name" value="Restriction endonuclease-like"/>
    <property type="match status" value="1"/>
</dbReference>
<gene>
    <name evidence="1" type="ORF">LCGC14_0660240</name>
</gene>
<protein>
    <recommendedName>
        <fullName evidence="2">DUF559 domain-containing protein</fullName>
    </recommendedName>
</protein>
<dbReference type="InterPro" id="IPR011335">
    <property type="entry name" value="Restrct_endonuc-II-like"/>
</dbReference>
<comment type="caution">
    <text evidence="1">The sequence shown here is derived from an EMBL/GenBank/DDBJ whole genome shotgun (WGS) entry which is preliminary data.</text>
</comment>
<proteinExistence type="predicted"/>
<accession>A0A0F9TF63</accession>